<keyword evidence="3" id="KW-0677">Repeat</keyword>
<evidence type="ECO:0000313" key="9">
    <source>
        <dbReference type="Proteomes" id="UP000504636"/>
    </source>
</evidence>
<evidence type="ECO:0000313" key="10">
    <source>
        <dbReference type="RefSeq" id="XP_033568232.1"/>
    </source>
</evidence>
<evidence type="ECO:0000256" key="6">
    <source>
        <dbReference type="ARBA" id="ARBA00022833"/>
    </source>
</evidence>
<protein>
    <recommendedName>
        <fullName evidence="7">RING-type domain-containing protein</fullName>
    </recommendedName>
</protein>
<dbReference type="AlphaFoldDB" id="A0A6A6XYB7"/>
<keyword evidence="5" id="KW-0833">Ubl conjugation pathway</keyword>
<reference evidence="10" key="2">
    <citation type="submission" date="2020-04" db="EMBL/GenBank/DDBJ databases">
        <authorList>
            <consortium name="NCBI Genome Project"/>
        </authorList>
    </citation>
    <scope>NUCLEOTIDE SEQUENCE</scope>
    <source>
        <strain evidence="10">CBS 304.34</strain>
    </source>
</reference>
<dbReference type="GO" id="GO:0008270">
    <property type="term" value="F:zinc ion binding"/>
    <property type="evidence" value="ECO:0007669"/>
    <property type="project" value="UniProtKB-KW"/>
</dbReference>
<dbReference type="Pfam" id="PF01485">
    <property type="entry name" value="IBR"/>
    <property type="match status" value="1"/>
</dbReference>
<evidence type="ECO:0000256" key="1">
    <source>
        <dbReference type="ARBA" id="ARBA00022679"/>
    </source>
</evidence>
<dbReference type="SMART" id="SM00647">
    <property type="entry name" value="IBR"/>
    <property type="match status" value="1"/>
</dbReference>
<evidence type="ECO:0000259" key="7">
    <source>
        <dbReference type="PROSITE" id="PS51873"/>
    </source>
</evidence>
<dbReference type="Proteomes" id="UP000504636">
    <property type="component" value="Unplaced"/>
</dbReference>
<evidence type="ECO:0000256" key="2">
    <source>
        <dbReference type="ARBA" id="ARBA00022723"/>
    </source>
</evidence>
<keyword evidence="4" id="KW-0863">Zinc-finger</keyword>
<accession>A0A6A6XYB7</accession>
<dbReference type="GeneID" id="54455491"/>
<feature type="non-terminal residue" evidence="8">
    <location>
        <position position="1"/>
    </location>
</feature>
<evidence type="ECO:0000256" key="3">
    <source>
        <dbReference type="ARBA" id="ARBA00022737"/>
    </source>
</evidence>
<organism evidence="8">
    <name type="scientific">Mytilinidion resinicola</name>
    <dbReference type="NCBI Taxonomy" id="574789"/>
    <lineage>
        <taxon>Eukaryota</taxon>
        <taxon>Fungi</taxon>
        <taxon>Dikarya</taxon>
        <taxon>Ascomycota</taxon>
        <taxon>Pezizomycotina</taxon>
        <taxon>Dothideomycetes</taxon>
        <taxon>Pleosporomycetidae</taxon>
        <taxon>Mytilinidiales</taxon>
        <taxon>Mytilinidiaceae</taxon>
        <taxon>Mytilinidion</taxon>
    </lineage>
</organism>
<dbReference type="EMBL" id="MU003733">
    <property type="protein sequence ID" value="KAF2801268.1"/>
    <property type="molecule type" value="Genomic_DNA"/>
</dbReference>
<feature type="domain" description="RING-type" evidence="7">
    <location>
        <begin position="1"/>
        <end position="139"/>
    </location>
</feature>
<evidence type="ECO:0000313" key="8">
    <source>
        <dbReference type="EMBL" id="KAF2801268.1"/>
    </source>
</evidence>
<evidence type="ECO:0000256" key="4">
    <source>
        <dbReference type="ARBA" id="ARBA00022771"/>
    </source>
</evidence>
<dbReference type="CDD" id="cd20335">
    <property type="entry name" value="BRcat_RBR"/>
    <property type="match status" value="1"/>
</dbReference>
<reference evidence="8 10" key="1">
    <citation type="journal article" date="2020" name="Stud. Mycol.">
        <title>101 Dothideomycetes genomes: a test case for predicting lifestyles and emergence of pathogens.</title>
        <authorList>
            <person name="Haridas S."/>
            <person name="Albert R."/>
            <person name="Binder M."/>
            <person name="Bloem J."/>
            <person name="Labutti K."/>
            <person name="Salamov A."/>
            <person name="Andreopoulos B."/>
            <person name="Baker S."/>
            <person name="Barry K."/>
            <person name="Bills G."/>
            <person name="Bluhm B."/>
            <person name="Cannon C."/>
            <person name="Castanera R."/>
            <person name="Culley D."/>
            <person name="Daum C."/>
            <person name="Ezra D."/>
            <person name="Gonzalez J."/>
            <person name="Henrissat B."/>
            <person name="Kuo A."/>
            <person name="Liang C."/>
            <person name="Lipzen A."/>
            <person name="Lutzoni F."/>
            <person name="Magnuson J."/>
            <person name="Mondo S."/>
            <person name="Nolan M."/>
            <person name="Ohm R."/>
            <person name="Pangilinan J."/>
            <person name="Park H.-J."/>
            <person name="Ramirez L."/>
            <person name="Alfaro M."/>
            <person name="Sun H."/>
            <person name="Tritt A."/>
            <person name="Yoshinaga Y."/>
            <person name="Zwiers L.-H."/>
            <person name="Turgeon B."/>
            <person name="Goodwin S."/>
            <person name="Spatafora J."/>
            <person name="Crous P."/>
            <person name="Grigoriev I."/>
        </authorList>
    </citation>
    <scope>NUCLEOTIDE SEQUENCE</scope>
    <source>
        <strain evidence="8 10">CBS 304.34</strain>
    </source>
</reference>
<dbReference type="GO" id="GO:0016740">
    <property type="term" value="F:transferase activity"/>
    <property type="evidence" value="ECO:0007669"/>
    <property type="project" value="UniProtKB-KW"/>
</dbReference>
<name>A0A6A6XYB7_9PEZI</name>
<reference evidence="10" key="3">
    <citation type="submission" date="2025-04" db="UniProtKB">
        <authorList>
            <consortium name="RefSeq"/>
        </authorList>
    </citation>
    <scope>IDENTIFICATION</scope>
    <source>
        <strain evidence="10">CBS 304.34</strain>
    </source>
</reference>
<feature type="non-terminal residue" evidence="8">
    <location>
        <position position="139"/>
    </location>
</feature>
<dbReference type="InterPro" id="IPR044066">
    <property type="entry name" value="TRIAD_supradom"/>
</dbReference>
<dbReference type="OrthoDB" id="1431934at2759"/>
<evidence type="ECO:0000256" key="5">
    <source>
        <dbReference type="ARBA" id="ARBA00022786"/>
    </source>
</evidence>
<dbReference type="PROSITE" id="PS51873">
    <property type="entry name" value="TRIAD"/>
    <property type="match status" value="1"/>
</dbReference>
<keyword evidence="6" id="KW-0862">Zinc</keyword>
<dbReference type="SUPFAM" id="SSF57850">
    <property type="entry name" value="RING/U-box"/>
    <property type="match status" value="2"/>
</dbReference>
<proteinExistence type="predicted"/>
<dbReference type="Gene3D" id="3.30.40.10">
    <property type="entry name" value="Zinc/RING finger domain, C3HC4 (zinc finger)"/>
    <property type="match status" value="1"/>
</dbReference>
<dbReference type="RefSeq" id="XP_033568232.1">
    <property type="nucleotide sequence ID" value="XM_033714598.1"/>
</dbReference>
<dbReference type="InterPro" id="IPR013083">
    <property type="entry name" value="Znf_RING/FYVE/PHD"/>
</dbReference>
<keyword evidence="1" id="KW-0808">Transferase</keyword>
<sequence length="139" mass="15761">CAVCGETHLISELPSLTNRNHLPQVCSDCYHGWLESELNLKSQKEIKCPEMGCKELPNHAEMQQYASPESFARFDALSVRDALTDDPNFRWCRNPNCDSGQIFEPDHSSHIFWCIACGFESCNFLGEGVHEGETCKEFD</sequence>
<keyword evidence="9" id="KW-1185">Reference proteome</keyword>
<keyword evidence="2" id="KW-0479">Metal-binding</keyword>
<gene>
    <name evidence="8 10" type="ORF">BDZ99DRAFT_355100</name>
</gene>
<dbReference type="InterPro" id="IPR002867">
    <property type="entry name" value="IBR_dom"/>
</dbReference>